<dbReference type="Gene3D" id="1.20.1280.50">
    <property type="match status" value="1"/>
</dbReference>
<organism evidence="1 2">
    <name type="scientific">Sphaerobolus stellatus (strain SS14)</name>
    <dbReference type="NCBI Taxonomy" id="990650"/>
    <lineage>
        <taxon>Eukaryota</taxon>
        <taxon>Fungi</taxon>
        <taxon>Dikarya</taxon>
        <taxon>Basidiomycota</taxon>
        <taxon>Agaricomycotina</taxon>
        <taxon>Agaricomycetes</taxon>
        <taxon>Phallomycetidae</taxon>
        <taxon>Geastrales</taxon>
        <taxon>Sphaerobolaceae</taxon>
        <taxon>Sphaerobolus</taxon>
    </lineage>
</organism>
<dbReference type="Proteomes" id="UP000054279">
    <property type="component" value="Unassembled WGS sequence"/>
</dbReference>
<dbReference type="HOGENOM" id="CLU_752650_0_0_1"/>
<dbReference type="InterPro" id="IPR036047">
    <property type="entry name" value="F-box-like_dom_sf"/>
</dbReference>
<name>A0A0C9UJH2_SPHS4</name>
<sequence>MFLRLPTTTSLSALFTELGLWPLRYLRLDLALRYLHHLLTQIPPGALGDLSRTLAQLPRPVALSPTDLSPVYICTLRDALRLSMLDFLIKGMATNGKLEFLRARHERDSDGKELHRTFAFRDYLLIISPVFLLPLSASDGRIADAPPTLANGAYAACALDVEDEVHILMTCGGSIDLVSLCAKLYEMLRNHLPASRPRLRPPFATHGMAFSTLPASSPRSVLTNLAIFAVQPTCLHHALKVITPPGPLINFPLLPTELHLGLFSHFPLRVLIVSRAVCHQWRNLVPTADIPLARHLLLEFYLGLIEGKYFHQTRPWVLDNLRDFDRESYIATLVQQDANSSEEFRLWFWNGQQKPQLLVSGLGYPATW</sequence>
<protein>
    <recommendedName>
        <fullName evidence="3">F-box domain-containing protein</fullName>
    </recommendedName>
</protein>
<evidence type="ECO:0000313" key="2">
    <source>
        <dbReference type="Proteomes" id="UP000054279"/>
    </source>
</evidence>
<accession>A0A0C9UJH2</accession>
<dbReference type="SUPFAM" id="SSF81383">
    <property type="entry name" value="F-box domain"/>
    <property type="match status" value="1"/>
</dbReference>
<dbReference type="EMBL" id="KN837409">
    <property type="protein sequence ID" value="KIJ25546.1"/>
    <property type="molecule type" value="Genomic_DNA"/>
</dbReference>
<reference evidence="1 2" key="1">
    <citation type="submission" date="2014-06" db="EMBL/GenBank/DDBJ databases">
        <title>Evolutionary Origins and Diversification of the Mycorrhizal Mutualists.</title>
        <authorList>
            <consortium name="DOE Joint Genome Institute"/>
            <consortium name="Mycorrhizal Genomics Consortium"/>
            <person name="Kohler A."/>
            <person name="Kuo A."/>
            <person name="Nagy L.G."/>
            <person name="Floudas D."/>
            <person name="Copeland A."/>
            <person name="Barry K.W."/>
            <person name="Cichocki N."/>
            <person name="Veneault-Fourrey C."/>
            <person name="LaButti K."/>
            <person name="Lindquist E.A."/>
            <person name="Lipzen A."/>
            <person name="Lundell T."/>
            <person name="Morin E."/>
            <person name="Murat C."/>
            <person name="Riley R."/>
            <person name="Ohm R."/>
            <person name="Sun H."/>
            <person name="Tunlid A."/>
            <person name="Henrissat B."/>
            <person name="Grigoriev I.V."/>
            <person name="Hibbett D.S."/>
            <person name="Martin F."/>
        </authorList>
    </citation>
    <scope>NUCLEOTIDE SEQUENCE [LARGE SCALE GENOMIC DNA]</scope>
    <source>
        <strain evidence="1 2">SS14</strain>
    </source>
</reference>
<evidence type="ECO:0000313" key="1">
    <source>
        <dbReference type="EMBL" id="KIJ25546.1"/>
    </source>
</evidence>
<dbReference type="OrthoDB" id="2788844at2759"/>
<gene>
    <name evidence="1" type="ORF">M422DRAFT_273481</name>
</gene>
<keyword evidence="2" id="KW-1185">Reference proteome</keyword>
<dbReference type="AlphaFoldDB" id="A0A0C9UJH2"/>
<evidence type="ECO:0008006" key="3">
    <source>
        <dbReference type="Google" id="ProtNLM"/>
    </source>
</evidence>
<proteinExistence type="predicted"/>